<dbReference type="Gene3D" id="3.40.50.1820">
    <property type="entry name" value="alpha/beta hydrolase"/>
    <property type="match status" value="1"/>
</dbReference>
<dbReference type="AlphaFoldDB" id="A0A1B4FRI1"/>
<dbReference type="InterPro" id="IPR029058">
    <property type="entry name" value="AB_hydrolase_fold"/>
</dbReference>
<dbReference type="EMBL" id="CP013388">
    <property type="protein sequence ID" value="AOJ06266.1"/>
    <property type="molecule type" value="Genomic_DNA"/>
</dbReference>
<dbReference type="Proteomes" id="UP000067711">
    <property type="component" value="Chromosome 2"/>
</dbReference>
<evidence type="ECO:0000313" key="1">
    <source>
        <dbReference type="EMBL" id="AOJ06266.1"/>
    </source>
</evidence>
<proteinExistence type="predicted"/>
<sequence>MLDRLDAINRGFRPHLGKIPVFGDTQLRRIEAPLLVIVGGRDKLLDSAETARRLRRLLPHADVRMPADQPHFIRGQGDAMLDFIVSKTKDLCDGA</sequence>
<evidence type="ECO:0008006" key="3">
    <source>
        <dbReference type="Google" id="ProtNLM"/>
    </source>
</evidence>
<accession>A0A1B4FRI1</accession>
<reference evidence="1 2" key="1">
    <citation type="submission" date="2015-12" db="EMBL/GenBank/DDBJ databases">
        <title>Diversity of Burkholderia near neighbor genomes.</title>
        <authorList>
            <person name="Sahl J."/>
            <person name="Wagner D."/>
            <person name="Keim P."/>
        </authorList>
    </citation>
    <scope>NUCLEOTIDE SEQUENCE [LARGE SCALE GENOMIC DNA]</scope>
    <source>
        <strain evidence="1 2">BDU8</strain>
    </source>
</reference>
<protein>
    <recommendedName>
        <fullName evidence="3">Alpha/beta hydrolase</fullName>
    </recommendedName>
</protein>
<dbReference type="RefSeq" id="WP_066494225.1">
    <property type="nucleotide sequence ID" value="NZ_CP013388.1"/>
</dbReference>
<dbReference type="SUPFAM" id="SSF53474">
    <property type="entry name" value="alpha/beta-Hydrolases"/>
    <property type="match status" value="1"/>
</dbReference>
<organism evidence="1 2">
    <name type="scientific">Burkholderia mayonis</name>
    <dbReference type="NCBI Taxonomy" id="1385591"/>
    <lineage>
        <taxon>Bacteria</taxon>
        <taxon>Pseudomonadati</taxon>
        <taxon>Pseudomonadota</taxon>
        <taxon>Betaproteobacteria</taxon>
        <taxon>Burkholderiales</taxon>
        <taxon>Burkholderiaceae</taxon>
        <taxon>Burkholderia</taxon>
        <taxon>pseudomallei group</taxon>
    </lineage>
</organism>
<evidence type="ECO:0000313" key="2">
    <source>
        <dbReference type="Proteomes" id="UP000067711"/>
    </source>
</evidence>
<gene>
    <name evidence="1" type="ORF">WS71_02190</name>
</gene>
<name>A0A1B4FRI1_9BURK</name>